<reference evidence="3 4" key="1">
    <citation type="submission" date="2009-12" db="EMBL/GenBank/DDBJ databases">
        <title>Genome Sequence of Prevotella timonensis CRIS 5C-B1.</title>
        <authorList>
            <person name="Durkin A.S."/>
            <person name="Madupu R."/>
            <person name="Torralba M."/>
            <person name="Methe B."/>
            <person name="Sutton G."/>
            <person name="Strausberg R.L."/>
            <person name="Nelson K.E."/>
        </authorList>
    </citation>
    <scope>NUCLEOTIDE SEQUENCE [LARGE SCALE GENOMIC DNA]</scope>
    <source>
        <strain evidence="3 4">CRIS 5C-B1</strain>
    </source>
</reference>
<accession>D1VWU9</accession>
<feature type="domain" description="YhcG PDDEXK nuclease" evidence="1">
    <location>
        <begin position="207"/>
        <end position="366"/>
    </location>
</feature>
<organism evidence="3 4">
    <name type="scientific">Hoylesella timonensis CRIS 5C-B1</name>
    <dbReference type="NCBI Taxonomy" id="679189"/>
    <lineage>
        <taxon>Bacteria</taxon>
        <taxon>Pseudomonadati</taxon>
        <taxon>Bacteroidota</taxon>
        <taxon>Bacteroidia</taxon>
        <taxon>Bacteroidales</taxon>
        <taxon>Prevotellaceae</taxon>
        <taxon>Hoylesella</taxon>
    </lineage>
</organism>
<evidence type="ECO:0000313" key="3">
    <source>
        <dbReference type="EMBL" id="EFA98448.1"/>
    </source>
</evidence>
<keyword evidence="4" id="KW-1185">Reference proteome</keyword>
<protein>
    <recommendedName>
        <fullName evidence="5">YhcG PDDEXK nuclease domain-containing protein</fullName>
    </recommendedName>
</protein>
<dbReference type="PANTHER" id="PTHR30547">
    <property type="entry name" value="UNCHARACTERIZED PROTEIN YHCG-RELATED"/>
    <property type="match status" value="1"/>
</dbReference>
<dbReference type="InterPro" id="IPR011856">
    <property type="entry name" value="tRNA_endonuc-like_dom_sf"/>
</dbReference>
<dbReference type="EMBL" id="ADEF01000005">
    <property type="protein sequence ID" value="EFA98448.1"/>
    <property type="molecule type" value="Genomic_DNA"/>
</dbReference>
<dbReference type="RefSeq" id="WP_008122111.1">
    <property type="nucleotide sequence ID" value="NZ_ADEF01000005.1"/>
</dbReference>
<feature type="domain" description="YhcG N-terminal" evidence="2">
    <location>
        <begin position="15"/>
        <end position="184"/>
    </location>
</feature>
<proteinExistence type="predicted"/>
<dbReference type="Pfam" id="PF17761">
    <property type="entry name" value="DUF1016_N"/>
    <property type="match status" value="1"/>
</dbReference>
<evidence type="ECO:0000313" key="4">
    <source>
        <dbReference type="Proteomes" id="UP000004001"/>
    </source>
</evidence>
<dbReference type="AlphaFoldDB" id="D1VWU9"/>
<name>D1VWU9_9BACT</name>
<dbReference type="Pfam" id="PF06250">
    <property type="entry name" value="YhcG_C"/>
    <property type="match status" value="1"/>
</dbReference>
<dbReference type="InterPro" id="IPR041527">
    <property type="entry name" value="YhcG_N"/>
</dbReference>
<dbReference type="InterPro" id="IPR009362">
    <property type="entry name" value="YhcG_C"/>
</dbReference>
<sequence length="380" mass="44269">MEPSVQQYKQAVSVIKEAILHSQYKAAKMVTGEELSLNFGIGAYVSNRSRQEKWGTSIIDNISEQLRRELPGLRGFSARSIRNMRTFYEYWKQFLIWQPSAAKLQLPINQGTIDIECFSLQKWSPVAIEINREEFLGISFSHHLEILQKTKDIQEVLFYIHQTVLHKWDKYDLRNRLKEGLYQKQGAAANNFLQTMPVNDARKAVGMFKDEYLLDYINVEEMEADNPEDVDEKVIEQAIVRNIKKFIMTFGRDFAYIGNQYHLEIFGEELFPDLLFLNRELNCMVVVELKKGAFKPAYIGQLQTYMKVLDDKVRKPHENPTIGILLCKSSNKAFVEYVIRDYNSPMGVATYKTAEDMSEELRKALPDMDEMRKLITENNE</sequence>
<comment type="caution">
    <text evidence="3">The sequence shown here is derived from an EMBL/GenBank/DDBJ whole genome shotgun (WGS) entry which is preliminary data.</text>
</comment>
<gene>
    <name evidence="3" type="ORF">HMPREF9019_2227</name>
</gene>
<evidence type="ECO:0008006" key="5">
    <source>
        <dbReference type="Google" id="ProtNLM"/>
    </source>
</evidence>
<dbReference type="eggNOG" id="COG4804">
    <property type="taxonomic scope" value="Bacteria"/>
</dbReference>
<dbReference type="InterPro" id="IPR053148">
    <property type="entry name" value="PD-DEXK-like_domain"/>
</dbReference>
<dbReference type="Proteomes" id="UP000004001">
    <property type="component" value="Unassembled WGS sequence"/>
</dbReference>
<dbReference type="GO" id="GO:0003676">
    <property type="term" value="F:nucleic acid binding"/>
    <property type="evidence" value="ECO:0007669"/>
    <property type="project" value="InterPro"/>
</dbReference>
<dbReference type="Gene3D" id="3.40.1350.10">
    <property type="match status" value="1"/>
</dbReference>
<evidence type="ECO:0000259" key="2">
    <source>
        <dbReference type="Pfam" id="PF17761"/>
    </source>
</evidence>
<evidence type="ECO:0000259" key="1">
    <source>
        <dbReference type="Pfam" id="PF06250"/>
    </source>
</evidence>
<dbReference type="PANTHER" id="PTHR30547:SF0">
    <property type="entry name" value="BLR8175 PROTEIN"/>
    <property type="match status" value="1"/>
</dbReference>